<gene>
    <name evidence="3" type="ORF">VCS650_LOCUS1830</name>
</gene>
<evidence type="ECO:0008006" key="5">
    <source>
        <dbReference type="Google" id="ProtNLM"/>
    </source>
</evidence>
<feature type="chain" id="PRO_5032534937" description="Transmembrane protein" evidence="2">
    <location>
        <begin position="17"/>
        <end position="269"/>
    </location>
</feature>
<name>A0A813Q3E5_9BILA</name>
<reference evidence="3" key="1">
    <citation type="submission" date="2021-02" db="EMBL/GenBank/DDBJ databases">
        <authorList>
            <person name="Nowell W R."/>
        </authorList>
    </citation>
    <scope>NUCLEOTIDE SEQUENCE</scope>
</reference>
<evidence type="ECO:0000256" key="2">
    <source>
        <dbReference type="SAM" id="SignalP"/>
    </source>
</evidence>
<proteinExistence type="predicted"/>
<evidence type="ECO:0000313" key="3">
    <source>
        <dbReference type="EMBL" id="CAF0761414.1"/>
    </source>
</evidence>
<dbReference type="Proteomes" id="UP000663891">
    <property type="component" value="Unassembled WGS sequence"/>
</dbReference>
<evidence type="ECO:0000313" key="4">
    <source>
        <dbReference type="Proteomes" id="UP000663891"/>
    </source>
</evidence>
<keyword evidence="2" id="KW-0732">Signal</keyword>
<accession>A0A813Q3E5</accession>
<evidence type="ECO:0000256" key="1">
    <source>
        <dbReference type="SAM" id="Phobius"/>
    </source>
</evidence>
<keyword evidence="1" id="KW-0472">Membrane</keyword>
<feature type="signal peptide" evidence="2">
    <location>
        <begin position="1"/>
        <end position="16"/>
    </location>
</feature>
<comment type="caution">
    <text evidence="3">The sequence shown here is derived from an EMBL/GenBank/DDBJ whole genome shotgun (WGS) entry which is preliminary data.</text>
</comment>
<sequence>MLLIVIICYIFILLESKGCIEQILLRKHIHIDMIKRELGLIQKNSKLTNYLTVTATNYFNSFKRKYIDYQSYDKSLYIRFQSCFYRHIRFIETPFNIRQYYINIPDFSINQNYLCQILFTFNLSIIGRDADIVHDDIKQEFQRLEMKLFNKTNENDIDVNLMNKLARIQQHIYFRFNDIKQQDLLLGQRCTCLIYENKTNIYYRWFLTENIFWIMTCIGLSWLFRAIFACLITKIIVPIHIELEGAMPLQFSKINQEENIIKGKISNKI</sequence>
<protein>
    <recommendedName>
        <fullName evidence="5">Transmembrane protein</fullName>
    </recommendedName>
</protein>
<feature type="transmembrane region" description="Helical" evidence="1">
    <location>
        <begin position="211"/>
        <end position="237"/>
    </location>
</feature>
<keyword evidence="1" id="KW-1133">Transmembrane helix</keyword>
<dbReference type="EMBL" id="CAJNON010000009">
    <property type="protein sequence ID" value="CAF0761414.1"/>
    <property type="molecule type" value="Genomic_DNA"/>
</dbReference>
<keyword evidence="1" id="KW-0812">Transmembrane</keyword>
<organism evidence="3 4">
    <name type="scientific">Adineta steineri</name>
    <dbReference type="NCBI Taxonomy" id="433720"/>
    <lineage>
        <taxon>Eukaryota</taxon>
        <taxon>Metazoa</taxon>
        <taxon>Spiralia</taxon>
        <taxon>Gnathifera</taxon>
        <taxon>Rotifera</taxon>
        <taxon>Eurotatoria</taxon>
        <taxon>Bdelloidea</taxon>
        <taxon>Adinetida</taxon>
        <taxon>Adinetidae</taxon>
        <taxon>Adineta</taxon>
    </lineage>
</organism>
<dbReference type="AlphaFoldDB" id="A0A813Q3E5"/>
<dbReference type="OrthoDB" id="10015962at2759"/>